<dbReference type="Gene3D" id="3.40.50.300">
    <property type="entry name" value="P-loop containing nucleotide triphosphate hydrolases"/>
    <property type="match status" value="1"/>
</dbReference>
<dbReference type="InterPro" id="IPR036891">
    <property type="entry name" value="Signal_recog_part_SRP54_M_sf"/>
</dbReference>
<sequence length="329" mass="36680">MEQVREVAEPDEVIFVMDSTAGQGVFDQASAFKQSVPVGSVVITKLDGNAKGGGALSAVAATNSPITFIGTGEHFDEFEHFDAKSFVSRLLGMGDIKGLIETFKEKTDLFEKAPEMMERLQKGVFTLRDMKQQFVSVMKMGNMSQLMSMIPGMSNMMPKGSEKDGQKRIQMFMTCMDSMTDDELDGIFKSRKYDPKDGKYKVVVEKYFNADRIRRIALGSGTSVQVVQLLLQCHKQFEKMIHKMGKNGLMKQSDAGLSQRMQRNPQALMQQLQRSMDPRMMQQMGGAQGMMEMMKQMGNMDMGELMKNMGGMPGMGGMGGGKKPRGRRR</sequence>
<dbReference type="AlphaFoldDB" id="A0A7S3PLY3"/>
<dbReference type="PANTHER" id="PTHR11564:SF5">
    <property type="entry name" value="SIGNAL RECOGNITION PARTICLE SUBUNIT SRP54"/>
    <property type="match status" value="1"/>
</dbReference>
<dbReference type="EMBL" id="HBIN01017989">
    <property type="protein sequence ID" value="CAE0443673.1"/>
    <property type="molecule type" value="Transcribed_RNA"/>
</dbReference>
<dbReference type="Pfam" id="PF02978">
    <property type="entry name" value="SRP_SPB"/>
    <property type="match status" value="1"/>
</dbReference>
<proteinExistence type="predicted"/>
<dbReference type="SUPFAM" id="SSF52540">
    <property type="entry name" value="P-loop containing nucleoside triphosphate hydrolases"/>
    <property type="match status" value="1"/>
</dbReference>
<dbReference type="Gene3D" id="1.10.260.30">
    <property type="entry name" value="Signal recognition particle, SRP54 subunit, M-domain"/>
    <property type="match status" value="1"/>
</dbReference>
<dbReference type="InterPro" id="IPR000897">
    <property type="entry name" value="SRP54_GTPase_dom"/>
</dbReference>
<protein>
    <recommendedName>
        <fullName evidence="4">SRP54-type proteins GTP-binding domain-containing protein</fullName>
    </recommendedName>
</protein>
<dbReference type="PANTHER" id="PTHR11564">
    <property type="entry name" value="SIGNAL RECOGNITION PARTICLE 54K PROTEIN SRP54"/>
    <property type="match status" value="1"/>
</dbReference>
<dbReference type="Pfam" id="PF00448">
    <property type="entry name" value="SRP54"/>
    <property type="match status" value="1"/>
</dbReference>
<dbReference type="GO" id="GO:0030942">
    <property type="term" value="F:endoplasmic reticulum signal peptide binding"/>
    <property type="evidence" value="ECO:0007669"/>
    <property type="project" value="TreeGrafter"/>
</dbReference>
<evidence type="ECO:0000259" key="4">
    <source>
        <dbReference type="PROSITE" id="PS00300"/>
    </source>
</evidence>
<evidence type="ECO:0000313" key="5">
    <source>
        <dbReference type="EMBL" id="CAE0443673.1"/>
    </source>
</evidence>
<dbReference type="SMART" id="SM00962">
    <property type="entry name" value="SRP54"/>
    <property type="match status" value="1"/>
</dbReference>
<organism evidence="5">
    <name type="scientific">Aplanochytrium stocchinoi</name>
    <dbReference type="NCBI Taxonomy" id="215587"/>
    <lineage>
        <taxon>Eukaryota</taxon>
        <taxon>Sar</taxon>
        <taxon>Stramenopiles</taxon>
        <taxon>Bigyra</taxon>
        <taxon>Labyrinthulomycetes</taxon>
        <taxon>Thraustochytrida</taxon>
        <taxon>Thraustochytriidae</taxon>
        <taxon>Aplanochytrium</taxon>
    </lineage>
</organism>
<dbReference type="GO" id="GO:0003924">
    <property type="term" value="F:GTPase activity"/>
    <property type="evidence" value="ECO:0007669"/>
    <property type="project" value="InterPro"/>
</dbReference>
<gene>
    <name evidence="5" type="ORF">ASTO00021_LOCUS13733</name>
</gene>
<evidence type="ECO:0000256" key="3">
    <source>
        <dbReference type="ARBA" id="ARBA00048157"/>
    </source>
</evidence>
<dbReference type="GO" id="GO:0008312">
    <property type="term" value="F:7S RNA binding"/>
    <property type="evidence" value="ECO:0007669"/>
    <property type="project" value="InterPro"/>
</dbReference>
<name>A0A7S3PLY3_9STRA</name>
<dbReference type="PROSITE" id="PS00300">
    <property type="entry name" value="SRP54"/>
    <property type="match status" value="1"/>
</dbReference>
<dbReference type="SUPFAM" id="SSF47446">
    <property type="entry name" value="Signal peptide-binding domain"/>
    <property type="match status" value="1"/>
</dbReference>
<comment type="catalytic activity">
    <reaction evidence="3">
        <text>GTP + H2O = GDP + phosphate + H(+)</text>
        <dbReference type="Rhea" id="RHEA:19669"/>
        <dbReference type="ChEBI" id="CHEBI:15377"/>
        <dbReference type="ChEBI" id="CHEBI:15378"/>
        <dbReference type="ChEBI" id="CHEBI:37565"/>
        <dbReference type="ChEBI" id="CHEBI:43474"/>
        <dbReference type="ChEBI" id="CHEBI:58189"/>
        <dbReference type="EC" id="3.6.5.4"/>
    </reaction>
    <physiologicalReaction direction="left-to-right" evidence="3">
        <dbReference type="Rhea" id="RHEA:19670"/>
    </physiologicalReaction>
</comment>
<evidence type="ECO:0000256" key="2">
    <source>
        <dbReference type="ARBA" id="ARBA00023134"/>
    </source>
</evidence>
<dbReference type="Gene3D" id="1.20.120.140">
    <property type="entry name" value="Signal recognition particle SRP54, nucleotide-binding domain"/>
    <property type="match status" value="1"/>
</dbReference>
<dbReference type="GO" id="GO:0006616">
    <property type="term" value="P:SRP-dependent cotranslational protein targeting to membrane, translocation"/>
    <property type="evidence" value="ECO:0007669"/>
    <property type="project" value="TreeGrafter"/>
</dbReference>
<keyword evidence="2" id="KW-0342">GTP-binding</keyword>
<dbReference type="InterPro" id="IPR027417">
    <property type="entry name" value="P-loop_NTPase"/>
</dbReference>
<dbReference type="InterPro" id="IPR042101">
    <property type="entry name" value="SRP54_N_sf"/>
</dbReference>
<reference evidence="5" key="1">
    <citation type="submission" date="2021-01" db="EMBL/GenBank/DDBJ databases">
        <authorList>
            <person name="Corre E."/>
            <person name="Pelletier E."/>
            <person name="Niang G."/>
            <person name="Scheremetjew M."/>
            <person name="Finn R."/>
            <person name="Kale V."/>
            <person name="Holt S."/>
            <person name="Cochrane G."/>
            <person name="Meng A."/>
            <person name="Brown T."/>
            <person name="Cohen L."/>
        </authorList>
    </citation>
    <scope>NUCLEOTIDE SEQUENCE</scope>
    <source>
        <strain evidence="5">GSBS06</strain>
    </source>
</reference>
<keyword evidence="1" id="KW-0547">Nucleotide-binding</keyword>
<dbReference type="GO" id="GO:0005786">
    <property type="term" value="C:signal recognition particle, endoplasmic reticulum targeting"/>
    <property type="evidence" value="ECO:0007669"/>
    <property type="project" value="TreeGrafter"/>
</dbReference>
<feature type="domain" description="SRP54-type proteins GTP-binding" evidence="4">
    <location>
        <begin position="65"/>
        <end position="78"/>
    </location>
</feature>
<accession>A0A7S3PLY3</accession>
<dbReference type="GO" id="GO:0005525">
    <property type="term" value="F:GTP binding"/>
    <property type="evidence" value="ECO:0007669"/>
    <property type="project" value="UniProtKB-KW"/>
</dbReference>
<dbReference type="GO" id="GO:0005829">
    <property type="term" value="C:cytosol"/>
    <property type="evidence" value="ECO:0007669"/>
    <property type="project" value="TreeGrafter"/>
</dbReference>
<dbReference type="InterPro" id="IPR004125">
    <property type="entry name" value="Signal_recog_particle_SRP54_M"/>
</dbReference>
<dbReference type="InterPro" id="IPR022941">
    <property type="entry name" value="SRP54"/>
</dbReference>
<evidence type="ECO:0000256" key="1">
    <source>
        <dbReference type="ARBA" id="ARBA00022741"/>
    </source>
</evidence>